<evidence type="ECO:0000313" key="3">
    <source>
        <dbReference type="EMBL" id="CAJ1934680.1"/>
    </source>
</evidence>
<keyword evidence="2" id="KW-0812">Transmembrane</keyword>
<keyword evidence="4" id="KW-1185">Reference proteome</keyword>
<feature type="compositionally biased region" description="Polar residues" evidence="1">
    <location>
        <begin position="339"/>
        <end position="349"/>
    </location>
</feature>
<name>A0AAD2FFB2_9STRA</name>
<evidence type="ECO:0000256" key="1">
    <source>
        <dbReference type="SAM" id="MobiDB-lite"/>
    </source>
</evidence>
<feature type="region of interest" description="Disordered" evidence="1">
    <location>
        <begin position="258"/>
        <end position="391"/>
    </location>
</feature>
<feature type="region of interest" description="Disordered" evidence="1">
    <location>
        <begin position="199"/>
        <end position="238"/>
    </location>
</feature>
<feature type="compositionally biased region" description="Basic and acidic residues" evidence="1">
    <location>
        <begin position="431"/>
        <end position="440"/>
    </location>
</feature>
<protein>
    <submittedName>
        <fullName evidence="3">Uncharacterized protein</fullName>
    </submittedName>
</protein>
<feature type="compositionally biased region" description="Low complexity" evidence="1">
    <location>
        <begin position="270"/>
        <end position="288"/>
    </location>
</feature>
<feature type="compositionally biased region" description="Low complexity" evidence="1">
    <location>
        <begin position="37"/>
        <end position="52"/>
    </location>
</feature>
<evidence type="ECO:0000256" key="2">
    <source>
        <dbReference type="SAM" id="Phobius"/>
    </source>
</evidence>
<gene>
    <name evidence="3" type="ORF">CYCCA115_LOCUS4020</name>
</gene>
<comment type="caution">
    <text evidence="3">The sequence shown here is derived from an EMBL/GenBank/DDBJ whole genome shotgun (WGS) entry which is preliminary data.</text>
</comment>
<evidence type="ECO:0000313" key="4">
    <source>
        <dbReference type="Proteomes" id="UP001295423"/>
    </source>
</evidence>
<feature type="compositionally biased region" description="Low complexity" evidence="1">
    <location>
        <begin position="199"/>
        <end position="216"/>
    </location>
</feature>
<feature type="region of interest" description="Disordered" evidence="1">
    <location>
        <begin position="1"/>
        <end position="131"/>
    </location>
</feature>
<keyword evidence="2" id="KW-0472">Membrane</keyword>
<organism evidence="3 4">
    <name type="scientific">Cylindrotheca closterium</name>
    <dbReference type="NCBI Taxonomy" id="2856"/>
    <lineage>
        <taxon>Eukaryota</taxon>
        <taxon>Sar</taxon>
        <taxon>Stramenopiles</taxon>
        <taxon>Ochrophyta</taxon>
        <taxon>Bacillariophyta</taxon>
        <taxon>Bacillariophyceae</taxon>
        <taxon>Bacillariophycidae</taxon>
        <taxon>Bacillariales</taxon>
        <taxon>Bacillariaceae</taxon>
        <taxon>Cylindrotheca</taxon>
    </lineage>
</organism>
<sequence length="636" mass="67264">MAGEVQTVSRMDDDDLEISNTLTNDSTEPKEEKVNKTTPTESASELSSASTEQIIQESQSRDENETDVLDNAQHQDQDERNHHQPEEAIIIKEESSNSDNNSEPLPMTPTTAPPNVETVTSMDSLDLFPARPDSNAELIDATKLSETAVAYSADDDEPAVAEAVPVEVGNDQEATRPSFAARAGAAAATAANGLSTALSNLSASSSPRASPTASPAIKSENEDDHQASSSSSPSNIMDRPSLVARAAAAAAAAATATGIVPVLSTNLSGTPRTSPRTSPSRTPARTSPISVARTWPDENVDDDSFFDNGEAIPGSLPSPPRSSVGTGGLGAKPFPPLPTSNETAATTRSPVDMDAYNPSPSTSPMAAPENPNANTNTTMDIEAPGSADKNDGEAQVLSVVPTMVEDNYEPKKVDIDVDEINNGREVPPPEDSAHHLKESGEDNATSQHSLAALKAGLKTKKGKGILLACLLLLIGIGVGIGVSVAPEESSNCDAVRNGYPIPDENQYKQLDLNWIVDVSTTEPWETSLLKEIKTEFQSVLLPIMAGCKDSFVDEDDARVANGYVINARDMGDCSGSLPRPCFSILLDFSIWVKGDDSTNSMEMIRYLTSSFGTTLADQIESQSIVQVAELVLLEEV</sequence>
<reference evidence="3" key="1">
    <citation type="submission" date="2023-08" db="EMBL/GenBank/DDBJ databases">
        <authorList>
            <person name="Audoor S."/>
            <person name="Bilcke G."/>
        </authorList>
    </citation>
    <scope>NUCLEOTIDE SEQUENCE</scope>
</reference>
<dbReference type="AlphaFoldDB" id="A0AAD2FFB2"/>
<accession>A0AAD2FFB2</accession>
<feature type="region of interest" description="Disordered" evidence="1">
    <location>
        <begin position="420"/>
        <end position="444"/>
    </location>
</feature>
<feature type="transmembrane region" description="Helical" evidence="2">
    <location>
        <begin position="464"/>
        <end position="485"/>
    </location>
</feature>
<dbReference type="EMBL" id="CAKOGP040000358">
    <property type="protein sequence ID" value="CAJ1934680.1"/>
    <property type="molecule type" value="Genomic_DNA"/>
</dbReference>
<feature type="compositionally biased region" description="Basic and acidic residues" evidence="1">
    <location>
        <begin position="73"/>
        <end position="95"/>
    </location>
</feature>
<dbReference type="Proteomes" id="UP001295423">
    <property type="component" value="Unassembled WGS sequence"/>
</dbReference>
<feature type="compositionally biased region" description="Low complexity" evidence="1">
    <location>
        <begin position="364"/>
        <end position="379"/>
    </location>
</feature>
<keyword evidence="2" id="KW-1133">Transmembrane helix</keyword>
<proteinExistence type="predicted"/>